<accession>A0AAV4A1V6</accession>
<reference evidence="1 2" key="1">
    <citation type="journal article" date="2021" name="Elife">
        <title>Chloroplast acquisition without the gene transfer in kleptoplastic sea slugs, Plakobranchus ocellatus.</title>
        <authorList>
            <person name="Maeda T."/>
            <person name="Takahashi S."/>
            <person name="Yoshida T."/>
            <person name="Shimamura S."/>
            <person name="Takaki Y."/>
            <person name="Nagai Y."/>
            <person name="Toyoda A."/>
            <person name="Suzuki Y."/>
            <person name="Arimoto A."/>
            <person name="Ishii H."/>
            <person name="Satoh N."/>
            <person name="Nishiyama T."/>
            <person name="Hasebe M."/>
            <person name="Maruyama T."/>
            <person name="Minagawa J."/>
            <person name="Obokata J."/>
            <person name="Shigenobu S."/>
        </authorList>
    </citation>
    <scope>NUCLEOTIDE SEQUENCE [LARGE SCALE GENOMIC DNA]</scope>
</reference>
<dbReference type="EMBL" id="BLXT01003574">
    <property type="protein sequence ID" value="GFO02151.1"/>
    <property type="molecule type" value="Genomic_DNA"/>
</dbReference>
<keyword evidence="2" id="KW-1185">Reference proteome</keyword>
<protein>
    <submittedName>
        <fullName evidence="1">Uncharacterized protein</fullName>
    </submittedName>
</protein>
<sequence>MKTRVGPCTDPSHPFSPRLSHDDCITAAALTVRLVEGLAMDLSTLSRFWNRRRSGLICTGSVGSTRLDSFVDSTKGITRTKSPPAIIIQCSCHRQGSGSQTFGRNFLHNSRKVFSTFPMKLA</sequence>
<gene>
    <name evidence="1" type="ORF">PoB_002865600</name>
</gene>
<organism evidence="1 2">
    <name type="scientific">Plakobranchus ocellatus</name>
    <dbReference type="NCBI Taxonomy" id="259542"/>
    <lineage>
        <taxon>Eukaryota</taxon>
        <taxon>Metazoa</taxon>
        <taxon>Spiralia</taxon>
        <taxon>Lophotrochozoa</taxon>
        <taxon>Mollusca</taxon>
        <taxon>Gastropoda</taxon>
        <taxon>Heterobranchia</taxon>
        <taxon>Euthyneura</taxon>
        <taxon>Panpulmonata</taxon>
        <taxon>Sacoglossa</taxon>
        <taxon>Placobranchoidea</taxon>
        <taxon>Plakobranchidae</taxon>
        <taxon>Plakobranchus</taxon>
    </lineage>
</organism>
<dbReference type="Proteomes" id="UP000735302">
    <property type="component" value="Unassembled WGS sequence"/>
</dbReference>
<proteinExistence type="predicted"/>
<evidence type="ECO:0000313" key="1">
    <source>
        <dbReference type="EMBL" id="GFO02151.1"/>
    </source>
</evidence>
<evidence type="ECO:0000313" key="2">
    <source>
        <dbReference type="Proteomes" id="UP000735302"/>
    </source>
</evidence>
<dbReference type="AlphaFoldDB" id="A0AAV4A1V6"/>
<comment type="caution">
    <text evidence="1">The sequence shown here is derived from an EMBL/GenBank/DDBJ whole genome shotgun (WGS) entry which is preliminary data.</text>
</comment>
<name>A0AAV4A1V6_9GAST</name>